<dbReference type="RefSeq" id="WP_016820082.1">
    <property type="nucleotide sequence ID" value="NZ_CP023711.1"/>
</dbReference>
<keyword evidence="1" id="KW-1133">Transmembrane helix</keyword>
<dbReference type="InterPro" id="IPR015943">
    <property type="entry name" value="WD40/YVTN_repeat-like_dom_sf"/>
</dbReference>
<feature type="transmembrane region" description="Helical" evidence="1">
    <location>
        <begin position="12"/>
        <end position="34"/>
    </location>
</feature>
<sequence length="442" mass="47586">MVVCRLYRKKYILIEALQAYLYIMKGMLAMPLNFQVTPSGLPKFEPSVAVNLLNPNIVVAVAVDFSSGPPLIGLYRSLDAGANWTDTLLPLPPGYTGAEAGMVAYLFPNIFIVSAHVFPGNENGAVVIYRSTDNGASFDPPVVINPGYGDYINNDWTNITTDNAGASPYLGHVYVTYNRQYNVEVNARSAAFYQRSTDGGLTWDRPLMLSNIQSSTERPEPAVDKYGSVYVSWIRTGPQTPAFFIRRSFDGGSTFSGDILVSNITLVPSPLPVPGYDFRVLNSPCLAADCSGVPSTTNTLYAVWQDFGQGYSNVLLSKSSDFGGTWSAPVIVTDSPPGSQNFFPAIAVSPKTGLVVVVYYTNRLDGFNLDVFAAQSSDGGNTFTNSRLTTTSFNPNVGGGESELIGDYIDIAIVPPNSYISVWTDTRTGSLTIFAGVPGGET</sequence>
<dbReference type="Gene3D" id="2.130.10.10">
    <property type="entry name" value="YVTN repeat-like/Quinoprotein amine dehydrogenase"/>
    <property type="match status" value="1"/>
</dbReference>
<proteinExistence type="predicted"/>
<dbReference type="InterPro" id="IPR036278">
    <property type="entry name" value="Sialidase_sf"/>
</dbReference>
<dbReference type="EMBL" id="UGSC01000001">
    <property type="protein sequence ID" value="SUA71546.1"/>
    <property type="molecule type" value="Genomic_DNA"/>
</dbReference>
<name>A0A378Y2P6_PAEPO</name>
<dbReference type="Gene3D" id="2.120.10.10">
    <property type="match status" value="1"/>
</dbReference>
<accession>A0A378Y2P6</accession>
<dbReference type="Proteomes" id="UP000254400">
    <property type="component" value="Unassembled WGS sequence"/>
</dbReference>
<keyword evidence="1" id="KW-0812">Transmembrane</keyword>
<organism evidence="2 3">
    <name type="scientific">Paenibacillus polymyxa</name>
    <name type="common">Bacillus polymyxa</name>
    <dbReference type="NCBI Taxonomy" id="1406"/>
    <lineage>
        <taxon>Bacteria</taxon>
        <taxon>Bacillati</taxon>
        <taxon>Bacillota</taxon>
        <taxon>Bacilli</taxon>
        <taxon>Bacillales</taxon>
        <taxon>Paenibacillaceae</taxon>
        <taxon>Paenibacillus</taxon>
    </lineage>
</organism>
<evidence type="ECO:0000313" key="2">
    <source>
        <dbReference type="EMBL" id="SUA71546.1"/>
    </source>
</evidence>
<protein>
    <submittedName>
        <fullName evidence="2">BNR/Asp-box repeat-containing protein</fullName>
    </submittedName>
</protein>
<dbReference type="CDD" id="cd15482">
    <property type="entry name" value="Sialidase_non-viral"/>
    <property type="match status" value="1"/>
</dbReference>
<dbReference type="SUPFAM" id="SSF50939">
    <property type="entry name" value="Sialidases"/>
    <property type="match status" value="2"/>
</dbReference>
<evidence type="ECO:0000256" key="1">
    <source>
        <dbReference type="SAM" id="Phobius"/>
    </source>
</evidence>
<evidence type="ECO:0000313" key="3">
    <source>
        <dbReference type="Proteomes" id="UP000254400"/>
    </source>
</evidence>
<reference evidence="2 3" key="1">
    <citation type="submission" date="2018-06" db="EMBL/GenBank/DDBJ databases">
        <authorList>
            <consortium name="Pathogen Informatics"/>
            <person name="Doyle S."/>
        </authorList>
    </citation>
    <scope>NUCLEOTIDE SEQUENCE [LARGE SCALE GENOMIC DNA]</scope>
    <source>
        <strain evidence="2 3">NCTC10343</strain>
    </source>
</reference>
<dbReference type="GeneID" id="93347779"/>
<gene>
    <name evidence="2" type="ORF">NCTC10343_04453</name>
</gene>
<keyword evidence="1" id="KW-0472">Membrane</keyword>
<dbReference type="AlphaFoldDB" id="A0A378Y2P6"/>